<gene>
    <name evidence="1" type="ORF">D2N39_11410</name>
</gene>
<dbReference type="Proteomes" id="UP000266649">
    <property type="component" value="Unassembled WGS sequence"/>
</dbReference>
<evidence type="ECO:0000313" key="2">
    <source>
        <dbReference type="Proteomes" id="UP000266649"/>
    </source>
</evidence>
<sequence>MNPNFEMGQNVKIARSGETGRITGFAEYLRSNMPQYLVEYTSADGRAEDRWFHADELLAVE</sequence>
<comment type="caution">
    <text evidence="1">The sequence shown here is derived from an EMBL/GenBank/DDBJ whole genome shotgun (WGS) entry which is preliminary data.</text>
</comment>
<evidence type="ECO:0008006" key="3">
    <source>
        <dbReference type="Google" id="ProtNLM"/>
    </source>
</evidence>
<dbReference type="RefSeq" id="WP_119134899.1">
    <property type="nucleotide sequence ID" value="NZ_QXXQ01000005.1"/>
</dbReference>
<evidence type="ECO:0000313" key="1">
    <source>
        <dbReference type="EMBL" id="RID91838.1"/>
    </source>
</evidence>
<dbReference type="OrthoDB" id="6456362at2"/>
<proteinExistence type="predicted"/>
<dbReference type="EMBL" id="QXXQ01000005">
    <property type="protein sequence ID" value="RID91838.1"/>
    <property type="molecule type" value="Genomic_DNA"/>
</dbReference>
<dbReference type="AlphaFoldDB" id="A0A398BTQ4"/>
<protein>
    <recommendedName>
        <fullName evidence="3">DUF2862 domain-containing protein</fullName>
    </recommendedName>
</protein>
<name>A0A398BTQ4_9RHOB</name>
<accession>A0A398BTQ4</accession>
<reference evidence="1 2" key="1">
    <citation type="submission" date="2018-09" db="EMBL/GenBank/DDBJ databases">
        <title>Gemmobacter lutimaris sp. nov., a marine bacterium isolated from tidal flat.</title>
        <authorList>
            <person name="Lee D.W."/>
            <person name="Yoo Y."/>
            <person name="Kim J.-J."/>
            <person name="Kim B.S."/>
        </authorList>
    </citation>
    <scope>NUCLEOTIDE SEQUENCE [LARGE SCALE GENOMIC DNA]</scope>
    <source>
        <strain evidence="1 2">YJ-T1-11</strain>
    </source>
</reference>
<organism evidence="1 2">
    <name type="scientific">Gemmobacter lutimaris</name>
    <dbReference type="NCBI Taxonomy" id="2306023"/>
    <lineage>
        <taxon>Bacteria</taxon>
        <taxon>Pseudomonadati</taxon>
        <taxon>Pseudomonadota</taxon>
        <taxon>Alphaproteobacteria</taxon>
        <taxon>Rhodobacterales</taxon>
        <taxon>Paracoccaceae</taxon>
        <taxon>Gemmobacter</taxon>
    </lineage>
</organism>
<keyword evidence="2" id="KW-1185">Reference proteome</keyword>